<proteinExistence type="predicted"/>
<feature type="domain" description="EF-hand" evidence="2">
    <location>
        <begin position="21"/>
        <end position="56"/>
    </location>
</feature>
<dbReference type="CDD" id="cd00051">
    <property type="entry name" value="EFh"/>
    <property type="match status" value="1"/>
</dbReference>
<dbReference type="InterPro" id="IPR002048">
    <property type="entry name" value="EF_hand_dom"/>
</dbReference>
<dbReference type="PANTHER" id="PTHR33598">
    <property type="entry name" value="OS02G0833400 PROTEIN"/>
    <property type="match status" value="1"/>
</dbReference>
<reference evidence="3" key="1">
    <citation type="submission" date="2021-01" db="EMBL/GenBank/DDBJ databases">
        <authorList>
            <person name="Corre E."/>
            <person name="Pelletier E."/>
            <person name="Niang G."/>
            <person name="Scheremetjew M."/>
            <person name="Finn R."/>
            <person name="Kale V."/>
            <person name="Holt S."/>
            <person name="Cochrane G."/>
            <person name="Meng A."/>
            <person name="Brown T."/>
            <person name="Cohen L."/>
        </authorList>
    </citation>
    <scope>NUCLEOTIDE SEQUENCE</scope>
    <source>
        <strain evidence="3">CCAP1064/1</strain>
    </source>
</reference>
<evidence type="ECO:0000256" key="1">
    <source>
        <dbReference type="ARBA" id="ARBA00022837"/>
    </source>
</evidence>
<organism evidence="3">
    <name type="scientific">Proboscia inermis</name>
    <dbReference type="NCBI Taxonomy" id="420281"/>
    <lineage>
        <taxon>Eukaryota</taxon>
        <taxon>Sar</taxon>
        <taxon>Stramenopiles</taxon>
        <taxon>Ochrophyta</taxon>
        <taxon>Bacillariophyta</taxon>
        <taxon>Coscinodiscophyceae</taxon>
        <taxon>Rhizosoleniophycidae</taxon>
        <taxon>Rhizosoleniales</taxon>
        <taxon>Rhizosoleniaceae</taxon>
        <taxon>Proboscia</taxon>
    </lineage>
</organism>
<gene>
    <name evidence="3" type="ORF">PINE0816_LOCUS18093</name>
</gene>
<dbReference type="InterPro" id="IPR008479">
    <property type="entry name" value="DUF760"/>
</dbReference>
<keyword evidence="1" id="KW-0106">Calcium</keyword>
<dbReference type="InterPro" id="IPR011992">
    <property type="entry name" value="EF-hand-dom_pair"/>
</dbReference>
<dbReference type="PROSITE" id="PS50222">
    <property type="entry name" value="EF_HAND_2"/>
    <property type="match status" value="2"/>
</dbReference>
<dbReference type="Pfam" id="PF13499">
    <property type="entry name" value="EF-hand_7"/>
    <property type="match status" value="1"/>
</dbReference>
<dbReference type="Gene3D" id="1.10.238.10">
    <property type="entry name" value="EF-hand"/>
    <property type="match status" value="1"/>
</dbReference>
<dbReference type="PANTHER" id="PTHR33598:SF4">
    <property type="entry name" value="OS02G0833400 PROTEIN"/>
    <property type="match status" value="1"/>
</dbReference>
<dbReference type="SUPFAM" id="SSF47473">
    <property type="entry name" value="EF-hand"/>
    <property type="match status" value="1"/>
</dbReference>
<dbReference type="GO" id="GO:0005509">
    <property type="term" value="F:calcium ion binding"/>
    <property type="evidence" value="ECO:0007669"/>
    <property type="project" value="InterPro"/>
</dbReference>
<protein>
    <recommendedName>
        <fullName evidence="2">EF-hand domain-containing protein</fullName>
    </recommendedName>
</protein>
<dbReference type="SMART" id="SM00054">
    <property type="entry name" value="EFh"/>
    <property type="match status" value="2"/>
</dbReference>
<dbReference type="EMBL" id="HBEL01038990">
    <property type="protein sequence ID" value="CAD8421937.1"/>
    <property type="molecule type" value="Transcribed_RNA"/>
</dbReference>
<accession>A0A7S0CF52</accession>
<dbReference type="Pfam" id="PF05542">
    <property type="entry name" value="DUF760"/>
    <property type="match status" value="1"/>
</dbReference>
<sequence>MFRNAEYVLALKDIMDIQAMPSVSELTLAFEKIDSDNSGYIDASEVEALLQEVYKNNDPDAEPAAVPRFEIQTFLSFFDANRDGRISKEEFEKALGDQAQQRSAGAFARMEQRLQLPGSVSTPEEPDDLDLPEVEPLVSGTIEVELENGKVIEMKAKDYIAGLKAEAAALREAIKEERGVTMPPTGGSQSPMDPRPTSHGITQYISTLPEANVKKLTEGISTDVVDAMKLLVDYVLDRGKTPDDPAKKARNMQEEMEIAGSSLQQLAFWQLVLGYRLREAEATGEYRKMVD</sequence>
<name>A0A7S0CF52_9STRA</name>
<dbReference type="AlphaFoldDB" id="A0A7S0CF52"/>
<feature type="domain" description="EF-hand" evidence="2">
    <location>
        <begin position="66"/>
        <end position="101"/>
    </location>
</feature>
<evidence type="ECO:0000313" key="3">
    <source>
        <dbReference type="EMBL" id="CAD8421937.1"/>
    </source>
</evidence>
<dbReference type="InterPro" id="IPR018247">
    <property type="entry name" value="EF_Hand_1_Ca_BS"/>
</dbReference>
<evidence type="ECO:0000259" key="2">
    <source>
        <dbReference type="PROSITE" id="PS50222"/>
    </source>
</evidence>
<dbReference type="PROSITE" id="PS00018">
    <property type="entry name" value="EF_HAND_1"/>
    <property type="match status" value="2"/>
</dbReference>